<evidence type="ECO:0000313" key="3">
    <source>
        <dbReference type="EMBL" id="GGD65002.1"/>
    </source>
</evidence>
<dbReference type="Proteomes" id="UP000612349">
    <property type="component" value="Unassembled WGS sequence"/>
</dbReference>
<proteinExistence type="predicted"/>
<evidence type="ECO:0008006" key="5">
    <source>
        <dbReference type="Google" id="ProtNLM"/>
    </source>
</evidence>
<sequence length="213" mass="23595">MFFKSIKYNLAHIGDFFGRDDRATFWWYVLFLVALQFVASLVWGFVVAARMIGTAVSEAGNAADEVSPPMMQSVADMMMPQLIFSIIMMVAILLLLIASFVRRLHDAGFPGWIALIPAAMVLGNLLTSYLMMDQIRDTLASATSPEEIEAAAFAATSPLQLLLGWGPYLIVLVFGVWPSQKHDNRWGAYVPPAAPQPKVDRPTAHISPEHKDR</sequence>
<keyword evidence="2" id="KW-1133">Transmembrane helix</keyword>
<feature type="transmembrane region" description="Helical" evidence="2">
    <location>
        <begin position="152"/>
        <end position="177"/>
    </location>
</feature>
<feature type="transmembrane region" description="Helical" evidence="2">
    <location>
        <begin position="112"/>
        <end position="132"/>
    </location>
</feature>
<feature type="transmembrane region" description="Helical" evidence="2">
    <location>
        <begin position="78"/>
        <end position="100"/>
    </location>
</feature>
<gene>
    <name evidence="3" type="ORF">GCM10010990_13120</name>
</gene>
<dbReference type="InterPro" id="IPR008523">
    <property type="entry name" value="DUF805"/>
</dbReference>
<reference evidence="3" key="2">
    <citation type="submission" date="2020-09" db="EMBL/GenBank/DDBJ databases">
        <authorList>
            <person name="Sun Q."/>
            <person name="Zhou Y."/>
        </authorList>
    </citation>
    <scope>NUCLEOTIDE SEQUENCE</scope>
    <source>
        <strain evidence="3">CGMCC 1.15360</strain>
    </source>
</reference>
<evidence type="ECO:0000313" key="4">
    <source>
        <dbReference type="Proteomes" id="UP000612349"/>
    </source>
</evidence>
<organism evidence="3 4">
    <name type="scientific">Croceicoccus mobilis</name>
    <dbReference type="NCBI Taxonomy" id="1703339"/>
    <lineage>
        <taxon>Bacteria</taxon>
        <taxon>Pseudomonadati</taxon>
        <taxon>Pseudomonadota</taxon>
        <taxon>Alphaproteobacteria</taxon>
        <taxon>Sphingomonadales</taxon>
        <taxon>Erythrobacteraceae</taxon>
        <taxon>Croceicoccus</taxon>
    </lineage>
</organism>
<dbReference type="Pfam" id="PF05656">
    <property type="entry name" value="DUF805"/>
    <property type="match status" value="1"/>
</dbReference>
<keyword evidence="2" id="KW-0472">Membrane</keyword>
<feature type="transmembrane region" description="Helical" evidence="2">
    <location>
        <begin position="25"/>
        <end position="46"/>
    </location>
</feature>
<dbReference type="GO" id="GO:0016020">
    <property type="term" value="C:membrane"/>
    <property type="evidence" value="ECO:0007669"/>
    <property type="project" value="InterPro"/>
</dbReference>
<evidence type="ECO:0000256" key="1">
    <source>
        <dbReference type="SAM" id="MobiDB-lite"/>
    </source>
</evidence>
<keyword evidence="4" id="KW-1185">Reference proteome</keyword>
<protein>
    <recommendedName>
        <fullName evidence="5">DUF805 domain-containing protein</fullName>
    </recommendedName>
</protein>
<feature type="compositionally biased region" description="Basic and acidic residues" evidence="1">
    <location>
        <begin position="198"/>
        <end position="213"/>
    </location>
</feature>
<feature type="region of interest" description="Disordered" evidence="1">
    <location>
        <begin position="188"/>
        <end position="213"/>
    </location>
</feature>
<name>A0A916YX28_9SPHN</name>
<evidence type="ECO:0000256" key="2">
    <source>
        <dbReference type="SAM" id="Phobius"/>
    </source>
</evidence>
<accession>A0A916YX28</accession>
<comment type="caution">
    <text evidence="3">The sequence shown here is derived from an EMBL/GenBank/DDBJ whole genome shotgun (WGS) entry which is preliminary data.</text>
</comment>
<keyword evidence="2" id="KW-0812">Transmembrane</keyword>
<reference evidence="3" key="1">
    <citation type="journal article" date="2014" name="Int. J. Syst. Evol. Microbiol.">
        <title>Complete genome sequence of Corynebacterium casei LMG S-19264T (=DSM 44701T), isolated from a smear-ripened cheese.</title>
        <authorList>
            <consortium name="US DOE Joint Genome Institute (JGI-PGF)"/>
            <person name="Walter F."/>
            <person name="Albersmeier A."/>
            <person name="Kalinowski J."/>
            <person name="Ruckert C."/>
        </authorList>
    </citation>
    <scope>NUCLEOTIDE SEQUENCE</scope>
    <source>
        <strain evidence="3">CGMCC 1.15360</strain>
    </source>
</reference>
<dbReference type="RefSeq" id="WP_172808185.1">
    <property type="nucleotide sequence ID" value="NZ_BMIP01000002.1"/>
</dbReference>
<dbReference type="EMBL" id="BMIP01000002">
    <property type="protein sequence ID" value="GGD65002.1"/>
    <property type="molecule type" value="Genomic_DNA"/>
</dbReference>
<dbReference type="AlphaFoldDB" id="A0A916YX28"/>